<protein>
    <submittedName>
        <fullName evidence="1">Uncharacterized protein</fullName>
    </submittedName>
</protein>
<accession>A0ABD0KUZ3</accession>
<name>A0ABD0KUZ3_9CAEN</name>
<sequence>MSRDLLGAAIVGGRASRTREGVLSGADACLRGLIQGARSPAREGLLGAGCFRCYGDPARLACHNSLGVRERLG</sequence>
<dbReference type="Proteomes" id="UP001519460">
    <property type="component" value="Unassembled WGS sequence"/>
</dbReference>
<gene>
    <name evidence="1" type="ORF">BaRGS_00017947</name>
</gene>
<comment type="caution">
    <text evidence="1">The sequence shown here is derived from an EMBL/GenBank/DDBJ whole genome shotgun (WGS) entry which is preliminary data.</text>
</comment>
<reference evidence="1 2" key="1">
    <citation type="journal article" date="2023" name="Sci. Data">
        <title>Genome assembly of the Korean intertidal mud-creeper Batillaria attramentaria.</title>
        <authorList>
            <person name="Patra A.K."/>
            <person name="Ho P.T."/>
            <person name="Jun S."/>
            <person name="Lee S.J."/>
            <person name="Kim Y."/>
            <person name="Won Y.J."/>
        </authorList>
    </citation>
    <scope>NUCLEOTIDE SEQUENCE [LARGE SCALE GENOMIC DNA]</scope>
    <source>
        <strain evidence="1">Wonlab-2016</strain>
    </source>
</reference>
<dbReference type="AlphaFoldDB" id="A0ABD0KUZ3"/>
<evidence type="ECO:0000313" key="2">
    <source>
        <dbReference type="Proteomes" id="UP001519460"/>
    </source>
</evidence>
<dbReference type="EMBL" id="JACVVK020000122">
    <property type="protein sequence ID" value="KAK7490891.1"/>
    <property type="molecule type" value="Genomic_DNA"/>
</dbReference>
<proteinExistence type="predicted"/>
<keyword evidence="2" id="KW-1185">Reference proteome</keyword>
<organism evidence="1 2">
    <name type="scientific">Batillaria attramentaria</name>
    <dbReference type="NCBI Taxonomy" id="370345"/>
    <lineage>
        <taxon>Eukaryota</taxon>
        <taxon>Metazoa</taxon>
        <taxon>Spiralia</taxon>
        <taxon>Lophotrochozoa</taxon>
        <taxon>Mollusca</taxon>
        <taxon>Gastropoda</taxon>
        <taxon>Caenogastropoda</taxon>
        <taxon>Sorbeoconcha</taxon>
        <taxon>Cerithioidea</taxon>
        <taxon>Batillariidae</taxon>
        <taxon>Batillaria</taxon>
    </lineage>
</organism>
<evidence type="ECO:0000313" key="1">
    <source>
        <dbReference type="EMBL" id="KAK7490891.1"/>
    </source>
</evidence>